<protein>
    <recommendedName>
        <fullName evidence="4">COP1-interacting protein 7</fullName>
    </recommendedName>
</protein>
<evidence type="ECO:0008006" key="4">
    <source>
        <dbReference type="Google" id="ProtNLM"/>
    </source>
</evidence>
<dbReference type="AlphaFoldDB" id="A0ABC8TBJ8"/>
<feature type="region of interest" description="Disordered" evidence="1">
    <location>
        <begin position="70"/>
        <end position="144"/>
    </location>
</feature>
<feature type="compositionally biased region" description="Basic and acidic residues" evidence="1">
    <location>
        <begin position="109"/>
        <end position="133"/>
    </location>
</feature>
<feature type="region of interest" description="Disordered" evidence="1">
    <location>
        <begin position="896"/>
        <end position="915"/>
    </location>
</feature>
<feature type="region of interest" description="Disordered" evidence="1">
    <location>
        <begin position="159"/>
        <end position="210"/>
    </location>
</feature>
<proteinExistence type="predicted"/>
<feature type="compositionally biased region" description="Acidic residues" evidence="1">
    <location>
        <begin position="168"/>
        <end position="186"/>
    </location>
</feature>
<feature type="region of interest" description="Disordered" evidence="1">
    <location>
        <begin position="937"/>
        <end position="1038"/>
    </location>
</feature>
<evidence type="ECO:0000256" key="1">
    <source>
        <dbReference type="SAM" id="MobiDB-lite"/>
    </source>
</evidence>
<feature type="compositionally biased region" description="Polar residues" evidence="1">
    <location>
        <begin position="568"/>
        <end position="594"/>
    </location>
</feature>
<gene>
    <name evidence="2" type="ORF">ILEXP_LOCUS36032</name>
</gene>
<dbReference type="EMBL" id="CAUOFW020004691">
    <property type="protein sequence ID" value="CAK9166792.1"/>
    <property type="molecule type" value="Genomic_DNA"/>
</dbReference>
<sequence>MSTCCPGDRPPTNHQMPVGQQEYFHGQFPHPMFPPWPIHPPPGALPVFQAYPMQGMPYYQNYSGNGPFYQPHYPPMGDSHLNANHRTGQKRQSMDGRDSNTESEAWEMDASKTRSQDDLELEKEASQSQESRKKAGRSGKKQSGMVVIRNINYITKNAKNSACSESDSASDSETDVYGEGLPADDPDMMHKNTLRSSRRKGSHAKSTDESNLYDKEEITYEKETDGGHWQAFQTCLLRGADEDNHAAKEGMFAMEKDVQMKRRQNKMGDDLLALGGRVPVKIQDRRMTDFHRDSGNGSRKLRLSNDEIPISGYEDHRGPVDDQMDIHFTEIDGRKVMYRRKANDDFMMNGRENQSGLGRSSDPLTVNGFDPATGNLDRKSSHDITDESFIVPFRSMPLDQAGTDDRTAIDMDSELPSTHQKSENNLNGIESQTNYEPDDLSLMPERGTEKRSIGYDPSLDYAMQVCDDAASLEKRNKEVVTDVKQSSNKGKERKSKVTPDNLEKKTGGPIRKGKPSKISPLDDARARAEKLRAYKSDLQKMKKEKEEEDLKRIEALKMERQKRIAARGSSTSAQSQLPSLQSRKLPTKLSTVNHKGSKFSDSEPGSSSPLQRSKIKTASIGSNDFHKASKASRSSDGSHLAGNKLSRSASSLSEPKKESSGATPDSKASMVRIRRLSEPKTIGSHIATSVKVRSSNQITKPKVSDGPESKKISAIMNLDRSKAATLPELKIRTSKGPSNVVQNKSAAKVNGGMASVTSDSAERNKNNNKVSHQSDVDDNPIIEKTVVMLECEKPSILAAQALEEKMGSLEGHYDNHDMGEKIEVAPEYAAIRAPPLPMDGGGREFKPSQLQGEASSCEVATNYAEKELPKLTSITTAEKSYQAPYARVSSLEDPCTGHSEYGKAPPASSAMVSTDVDTVKTHVSNVQSLKVEMIPEDMEKPRVKESSKGFRRLLKFGKKNHTSTAGDRSVESDIASVNGSEQDDAATNAAASGEVHTLKNLISRDETPNAGNSSQKSSRHFSLLSPFRSKTSEKKVAT</sequence>
<feature type="compositionally biased region" description="Polar residues" evidence="1">
    <location>
        <begin position="735"/>
        <end position="745"/>
    </location>
</feature>
<feature type="region of interest" description="Disordered" evidence="1">
    <location>
        <begin position="561"/>
        <end position="710"/>
    </location>
</feature>
<dbReference type="PANTHER" id="PTHR31008:SF2">
    <property type="entry name" value="COP1-INTERACTING PROTEIN-LIKE PROTEIN"/>
    <property type="match status" value="1"/>
</dbReference>
<reference evidence="2 3" key="1">
    <citation type="submission" date="2024-02" db="EMBL/GenBank/DDBJ databases">
        <authorList>
            <person name="Vignale AGUSTIN F."/>
            <person name="Sosa J E."/>
            <person name="Modenutti C."/>
        </authorList>
    </citation>
    <scope>NUCLEOTIDE SEQUENCE [LARGE SCALE GENOMIC DNA]</scope>
</reference>
<feature type="compositionally biased region" description="Polar residues" evidence="1">
    <location>
        <begin position="415"/>
        <end position="435"/>
    </location>
</feature>
<feature type="compositionally biased region" description="Basic residues" evidence="1">
    <location>
        <begin position="949"/>
        <end position="961"/>
    </location>
</feature>
<keyword evidence="3" id="KW-1185">Reference proteome</keyword>
<dbReference type="Proteomes" id="UP001642360">
    <property type="component" value="Unassembled WGS sequence"/>
</dbReference>
<name>A0ABC8TBJ8_9AQUA</name>
<feature type="compositionally biased region" description="Basic and acidic residues" evidence="1">
    <location>
        <begin position="495"/>
        <end position="506"/>
    </location>
</feature>
<feature type="compositionally biased region" description="Basic and acidic residues" evidence="1">
    <location>
        <begin position="937"/>
        <end position="948"/>
    </location>
</feature>
<accession>A0ABC8TBJ8</accession>
<dbReference type="PANTHER" id="PTHR31008">
    <property type="entry name" value="COP1-INTERACTING PROTEIN-RELATED"/>
    <property type="match status" value="1"/>
</dbReference>
<feature type="compositionally biased region" description="Basic residues" evidence="1">
    <location>
        <begin position="192"/>
        <end position="203"/>
    </location>
</feature>
<evidence type="ECO:0000313" key="3">
    <source>
        <dbReference type="Proteomes" id="UP001642360"/>
    </source>
</evidence>
<feature type="region of interest" description="Disordered" evidence="1">
    <location>
        <begin position="734"/>
        <end position="777"/>
    </location>
</feature>
<comment type="caution">
    <text evidence="2">The sequence shown here is derived from an EMBL/GenBank/DDBJ whole genome shotgun (WGS) entry which is preliminary data.</text>
</comment>
<evidence type="ECO:0000313" key="2">
    <source>
        <dbReference type="EMBL" id="CAK9166792.1"/>
    </source>
</evidence>
<feature type="region of interest" description="Disordered" evidence="1">
    <location>
        <begin position="474"/>
        <end position="525"/>
    </location>
</feature>
<feature type="region of interest" description="Disordered" evidence="1">
    <location>
        <begin position="414"/>
        <end position="441"/>
    </location>
</feature>
<organism evidence="2 3">
    <name type="scientific">Ilex paraguariensis</name>
    <name type="common">yerba mate</name>
    <dbReference type="NCBI Taxonomy" id="185542"/>
    <lineage>
        <taxon>Eukaryota</taxon>
        <taxon>Viridiplantae</taxon>
        <taxon>Streptophyta</taxon>
        <taxon>Embryophyta</taxon>
        <taxon>Tracheophyta</taxon>
        <taxon>Spermatophyta</taxon>
        <taxon>Magnoliopsida</taxon>
        <taxon>eudicotyledons</taxon>
        <taxon>Gunneridae</taxon>
        <taxon>Pentapetalae</taxon>
        <taxon>asterids</taxon>
        <taxon>campanulids</taxon>
        <taxon>Aquifoliales</taxon>
        <taxon>Aquifoliaceae</taxon>
        <taxon>Ilex</taxon>
    </lineage>
</organism>